<dbReference type="Proteomes" id="UP000244940">
    <property type="component" value="Unassembled WGS sequence"/>
</dbReference>
<name>A0A2U2CEI9_9RHOB</name>
<organism evidence="6 7">
    <name type="scientific">Pararhodobacter marinus</name>
    <dbReference type="NCBI Taxonomy" id="2184063"/>
    <lineage>
        <taxon>Bacteria</taxon>
        <taxon>Pseudomonadati</taxon>
        <taxon>Pseudomonadota</taxon>
        <taxon>Alphaproteobacteria</taxon>
        <taxon>Rhodobacterales</taxon>
        <taxon>Paracoccaceae</taxon>
        <taxon>Pararhodobacter</taxon>
    </lineage>
</organism>
<dbReference type="PANTHER" id="PTHR30537:SF3">
    <property type="entry name" value="TRANSCRIPTIONAL REGULATORY PROTEIN"/>
    <property type="match status" value="1"/>
</dbReference>
<gene>
    <name evidence="6" type="ORF">C4N9_06430</name>
</gene>
<dbReference type="AlphaFoldDB" id="A0A2U2CEI9"/>
<dbReference type="EMBL" id="QEYD01000003">
    <property type="protein sequence ID" value="PWE30318.1"/>
    <property type="molecule type" value="Genomic_DNA"/>
</dbReference>
<evidence type="ECO:0000256" key="3">
    <source>
        <dbReference type="ARBA" id="ARBA00023125"/>
    </source>
</evidence>
<dbReference type="InterPro" id="IPR000847">
    <property type="entry name" value="LysR_HTH_N"/>
</dbReference>
<dbReference type="InterPro" id="IPR036390">
    <property type="entry name" value="WH_DNA-bd_sf"/>
</dbReference>
<dbReference type="Gene3D" id="1.10.10.10">
    <property type="entry name" value="Winged helix-like DNA-binding domain superfamily/Winged helix DNA-binding domain"/>
    <property type="match status" value="1"/>
</dbReference>
<dbReference type="GO" id="GO:0006351">
    <property type="term" value="P:DNA-templated transcription"/>
    <property type="evidence" value="ECO:0007669"/>
    <property type="project" value="TreeGrafter"/>
</dbReference>
<evidence type="ECO:0000259" key="5">
    <source>
        <dbReference type="PROSITE" id="PS50931"/>
    </source>
</evidence>
<evidence type="ECO:0000313" key="6">
    <source>
        <dbReference type="EMBL" id="PWE30318.1"/>
    </source>
</evidence>
<keyword evidence="3" id="KW-0238">DNA-binding</keyword>
<keyword evidence="2" id="KW-0805">Transcription regulation</keyword>
<dbReference type="PROSITE" id="PS50931">
    <property type="entry name" value="HTH_LYSR"/>
    <property type="match status" value="1"/>
</dbReference>
<dbReference type="OrthoDB" id="9787460at2"/>
<dbReference type="InterPro" id="IPR005119">
    <property type="entry name" value="LysR_subst-bd"/>
</dbReference>
<feature type="domain" description="HTH lysR-type" evidence="5">
    <location>
        <begin position="1"/>
        <end position="59"/>
    </location>
</feature>
<dbReference type="SUPFAM" id="SSF53850">
    <property type="entry name" value="Periplasmic binding protein-like II"/>
    <property type="match status" value="1"/>
</dbReference>
<comment type="similarity">
    <text evidence="1">Belongs to the LysR transcriptional regulatory family.</text>
</comment>
<keyword evidence="7" id="KW-1185">Reference proteome</keyword>
<comment type="caution">
    <text evidence="6">The sequence shown here is derived from an EMBL/GenBank/DDBJ whole genome shotgun (WGS) entry which is preliminary data.</text>
</comment>
<dbReference type="PANTHER" id="PTHR30537">
    <property type="entry name" value="HTH-TYPE TRANSCRIPTIONAL REGULATOR"/>
    <property type="match status" value="1"/>
</dbReference>
<dbReference type="InterPro" id="IPR058163">
    <property type="entry name" value="LysR-type_TF_proteobact-type"/>
</dbReference>
<evidence type="ECO:0000256" key="2">
    <source>
        <dbReference type="ARBA" id="ARBA00023015"/>
    </source>
</evidence>
<dbReference type="InterPro" id="IPR036388">
    <property type="entry name" value="WH-like_DNA-bd_sf"/>
</dbReference>
<evidence type="ECO:0000256" key="1">
    <source>
        <dbReference type="ARBA" id="ARBA00009437"/>
    </source>
</evidence>
<dbReference type="GO" id="GO:0003700">
    <property type="term" value="F:DNA-binding transcription factor activity"/>
    <property type="evidence" value="ECO:0007669"/>
    <property type="project" value="InterPro"/>
</dbReference>
<accession>A0A2U2CEI9</accession>
<dbReference type="Gene3D" id="3.40.190.290">
    <property type="match status" value="1"/>
</dbReference>
<dbReference type="GeneID" id="94364518"/>
<dbReference type="RefSeq" id="WP_109532462.1">
    <property type="nucleotide sequence ID" value="NZ_CAXPUO010000072.1"/>
</dbReference>
<sequence length="303" mass="32938">MADWDDLKVFLAVARGDSLSRAGRVLKMDAATVGRRVTRLEAALGARLFSRSPQGYGLTDEGARLVHHAEAIEAEMERAREALSGPGEGISGQIRIGAPDGCANYLLPQVVAGIVAENPALEVQIVALPRVFSLTRREADMVIAVSRPEQGRVIATRIADYHLSLAASTAYLADAPPLDTLDDLRTHRVIGYIPDMIFDRELDYLADLGVEQAPVTSNSVSVQLNLIRQGAGVGVVHDFALPATQGITRVLTRTFRLTRAFHLVRHADDRKVPRIERFSQALVAGMRAEIARLEAQVHQQATA</sequence>
<protein>
    <submittedName>
        <fullName evidence="6">LysR family transcriptional regulator</fullName>
    </submittedName>
</protein>
<dbReference type="Pfam" id="PF00126">
    <property type="entry name" value="HTH_1"/>
    <property type="match status" value="1"/>
</dbReference>
<dbReference type="SUPFAM" id="SSF46785">
    <property type="entry name" value="Winged helix' DNA-binding domain"/>
    <property type="match status" value="1"/>
</dbReference>
<keyword evidence="4" id="KW-0804">Transcription</keyword>
<evidence type="ECO:0000256" key="4">
    <source>
        <dbReference type="ARBA" id="ARBA00023163"/>
    </source>
</evidence>
<reference evidence="6 7" key="1">
    <citation type="submission" date="2018-05" db="EMBL/GenBank/DDBJ databases">
        <title>Pararhodobacter marina sp. nov., isolated from deep-sea water of the Indian Ocean.</title>
        <authorList>
            <person name="Lai Q.Sr."/>
            <person name="Liu X."/>
            <person name="Shao Z."/>
        </authorList>
    </citation>
    <scope>NUCLEOTIDE SEQUENCE [LARGE SCALE GENOMIC DNA]</scope>
    <source>
        <strain evidence="6 7">CIC4N-9</strain>
    </source>
</reference>
<dbReference type="GO" id="GO:0043565">
    <property type="term" value="F:sequence-specific DNA binding"/>
    <property type="evidence" value="ECO:0007669"/>
    <property type="project" value="TreeGrafter"/>
</dbReference>
<dbReference type="Pfam" id="PF03466">
    <property type="entry name" value="LysR_substrate"/>
    <property type="match status" value="1"/>
</dbReference>
<evidence type="ECO:0000313" key="7">
    <source>
        <dbReference type="Proteomes" id="UP000244940"/>
    </source>
</evidence>
<proteinExistence type="inferred from homology"/>